<dbReference type="PANTHER" id="PTHR33408:SF4">
    <property type="entry name" value="TRANSPOSASE DDE DOMAIN-CONTAINING PROTEIN"/>
    <property type="match status" value="1"/>
</dbReference>
<organism evidence="4 5">
    <name type="scientific">Gordonia terrae</name>
    <dbReference type="NCBI Taxonomy" id="2055"/>
    <lineage>
        <taxon>Bacteria</taxon>
        <taxon>Bacillati</taxon>
        <taxon>Actinomycetota</taxon>
        <taxon>Actinomycetes</taxon>
        <taxon>Mycobacteriales</taxon>
        <taxon>Gordoniaceae</taxon>
        <taxon>Gordonia</taxon>
    </lineage>
</organism>
<feature type="region of interest" description="Disordered" evidence="1">
    <location>
        <begin position="307"/>
        <end position="332"/>
    </location>
</feature>
<sequence>MAKDYRPVDRDQVFLLPPDMRDWVGRDDPVWLVIATVQRMNTASVHKLRKTGGVGRRGYDPDMLLTLLIWAWAHGQRSSRQIERLCHRDLTYRVICAGDVPDHSTIAQFRKDASAVMADLFAESLTVCAQLGMGQLGVVALDGVKIASNASQSANRTEKHLVKERQAEAQQLRSKLKDVGAQSDAEHAANDDDGDGDGGDEIPPGLINAPGAERLARIDAALASAREHNQAARDAKPTQTRAEINRDHTVRRRAAEDAKAQQWVVAYTAHLAGDGDYPGAPPMAAQLQAAVLRLSKARADQQTKIDAWERKPRKRRPPSAVDDHSSVRQARTRVKRAEVLDAQLRARRVAEDETYAAAIVAARNHTRTPHRANTDTRRNITDPQSRALSLRGGGWIQGYNCQAVTSSDGLIIATMVTNGAIDTPHFVPMMNKAVAAAEHIQSHQHPPPDTPGIGLLLADAGYHSEANITAAGPDRLIASTKTHKLRVARAEHSTTETTASSPAQSDTVATPIEAMATRLLTEEGHAAYNRRSHIAETPFGWAKHTLGFRRFTGRGLARANAEFTFHAMVNNICKALTAGHLATT</sequence>
<feature type="compositionally biased region" description="Acidic residues" evidence="1">
    <location>
        <begin position="191"/>
        <end position="200"/>
    </location>
</feature>
<dbReference type="RefSeq" id="WP_068884403.1">
    <property type="nucleotide sequence ID" value="NZ_CABEIC010000002.1"/>
</dbReference>
<dbReference type="EMBL" id="CP029604">
    <property type="protein sequence ID" value="AWO85101.1"/>
    <property type="molecule type" value="Genomic_DNA"/>
</dbReference>
<accession>A0AAD0NWG5</accession>
<feature type="compositionally biased region" description="Basic and acidic residues" evidence="1">
    <location>
        <begin position="227"/>
        <end position="236"/>
    </location>
</feature>
<reference evidence="4 5" key="1">
    <citation type="submission" date="2018-05" db="EMBL/GenBank/DDBJ databases">
        <title>Complete genome sequence of Gordonia terrae NRRL B-16283.</title>
        <authorList>
            <person name="Garlena R.A."/>
            <person name="Russell D.A."/>
            <person name="Hatfull G.F."/>
        </authorList>
    </citation>
    <scope>NUCLEOTIDE SEQUENCE [LARGE SCALE GENOMIC DNA]</scope>
    <source>
        <strain evidence="4 5">NRRL B-16283</strain>
    </source>
</reference>
<feature type="region of interest" description="Disordered" evidence="1">
    <location>
        <begin position="227"/>
        <end position="255"/>
    </location>
</feature>
<dbReference type="PANTHER" id="PTHR33408">
    <property type="entry name" value="TRANSPOSASE"/>
    <property type="match status" value="1"/>
</dbReference>
<evidence type="ECO:0000259" key="2">
    <source>
        <dbReference type="Pfam" id="PF01609"/>
    </source>
</evidence>
<proteinExistence type="predicted"/>
<evidence type="ECO:0000259" key="3">
    <source>
        <dbReference type="Pfam" id="PF05598"/>
    </source>
</evidence>
<feature type="domain" description="Transposase IS4-like" evidence="2">
    <location>
        <begin position="392"/>
        <end position="571"/>
    </location>
</feature>
<dbReference type="InterPro" id="IPR002559">
    <property type="entry name" value="Transposase_11"/>
</dbReference>
<evidence type="ECO:0000313" key="4">
    <source>
        <dbReference type="EMBL" id="AWO85101.1"/>
    </source>
</evidence>
<feature type="region of interest" description="Disordered" evidence="1">
    <location>
        <begin position="173"/>
        <end position="208"/>
    </location>
</feature>
<dbReference type="GeneID" id="32689632"/>
<dbReference type="InterPro" id="IPR008490">
    <property type="entry name" value="Transposase_InsH_N"/>
</dbReference>
<dbReference type="GO" id="GO:0006313">
    <property type="term" value="P:DNA transposition"/>
    <property type="evidence" value="ECO:0007669"/>
    <property type="project" value="InterPro"/>
</dbReference>
<dbReference type="GO" id="GO:0003677">
    <property type="term" value="F:DNA binding"/>
    <property type="evidence" value="ECO:0007669"/>
    <property type="project" value="InterPro"/>
</dbReference>
<dbReference type="AlphaFoldDB" id="A0AAD0NWG5"/>
<evidence type="ECO:0000256" key="1">
    <source>
        <dbReference type="SAM" id="MobiDB-lite"/>
    </source>
</evidence>
<gene>
    <name evidence="4" type="ORF">DLJ61_17705</name>
</gene>
<dbReference type="KEGG" id="gta:BCM27_17535"/>
<dbReference type="Proteomes" id="UP000247118">
    <property type="component" value="Chromosome"/>
</dbReference>
<dbReference type="GO" id="GO:0004803">
    <property type="term" value="F:transposase activity"/>
    <property type="evidence" value="ECO:0007669"/>
    <property type="project" value="InterPro"/>
</dbReference>
<feature type="domain" description="Transposase InsH N-terminal" evidence="3">
    <location>
        <begin position="21"/>
        <end position="111"/>
    </location>
</feature>
<dbReference type="Pfam" id="PF01609">
    <property type="entry name" value="DDE_Tnp_1"/>
    <property type="match status" value="1"/>
</dbReference>
<evidence type="ECO:0000313" key="5">
    <source>
        <dbReference type="Proteomes" id="UP000247118"/>
    </source>
</evidence>
<feature type="compositionally biased region" description="Basic and acidic residues" evidence="1">
    <location>
        <begin position="243"/>
        <end position="255"/>
    </location>
</feature>
<dbReference type="Pfam" id="PF05598">
    <property type="entry name" value="DUF772"/>
    <property type="match status" value="1"/>
</dbReference>
<name>A0AAD0NWG5_9ACTN</name>
<protein>
    <submittedName>
        <fullName evidence="4">DDE transposase</fullName>
    </submittedName>
</protein>